<evidence type="ECO:0000256" key="5">
    <source>
        <dbReference type="ARBA" id="ARBA00023235"/>
    </source>
</evidence>
<dbReference type="PANTHER" id="PTHR21197">
    <property type="entry name" value="UDP-GALACTOPYRANOSE MUTASE"/>
    <property type="match status" value="1"/>
</dbReference>
<dbReference type="InterPro" id="IPR004379">
    <property type="entry name" value="UDP-GALP_mutase"/>
</dbReference>
<dbReference type="InterPro" id="IPR015899">
    <property type="entry name" value="UDP-GalPyranose_mutase_C"/>
</dbReference>
<evidence type="ECO:0000256" key="3">
    <source>
        <dbReference type="ARBA" id="ARBA00022630"/>
    </source>
</evidence>
<dbReference type="RefSeq" id="WP_394469322.1">
    <property type="nucleotide sequence ID" value="NZ_JBIGHY010000002.1"/>
</dbReference>
<sequence>MTLPLRHSTTMTEFDILIVGAGFAGSVCARQLADAGKRVMVIDRRDHIGGNAHDKVDEHGVLIHPYGPHIFHTNSKKVFEYLSRFTHWRFYEHRVLAQVGAQLLPIPINRTTINQLYGLSLNGDEVRAYLDGVRQPRDPIRTSEDVVLNSVGPDLCEKFFRGYTKKQWGLDLSELSAGVAARIPTRDNDDDRYFSDSFQFMPAEGYTRMFERMLDHPGITVRTGCDFRDVRAQFGGAHLIYTGPIDAFFDHCYGPLPYRSLRFDHTHLGDVAQFQPVGTVNYPNDHDYTRITEFKHLTGEPHTGTSIVREYPQAEGDPYYPIPRPENEALYKRYEALAEQQRGVSFVGRLAQYRYYNMDQIVAAALTAAQDLLEVRA</sequence>
<dbReference type="GO" id="GO:0008767">
    <property type="term" value="F:UDP-galactopyranose mutase activity"/>
    <property type="evidence" value="ECO:0007669"/>
    <property type="project" value="UniProtKB-EC"/>
</dbReference>
<dbReference type="Gene3D" id="3.40.50.720">
    <property type="entry name" value="NAD(P)-binding Rossmann-like Domain"/>
    <property type="match status" value="3"/>
</dbReference>
<dbReference type="NCBIfam" id="TIGR00031">
    <property type="entry name" value="UDP-GALP_mutase"/>
    <property type="match status" value="1"/>
</dbReference>
<dbReference type="EMBL" id="JBIGHY010000002">
    <property type="protein sequence ID" value="MFG6413230.1"/>
    <property type="molecule type" value="Genomic_DNA"/>
</dbReference>
<proteinExistence type="inferred from homology"/>
<dbReference type="EC" id="5.4.99.9" evidence="7"/>
<dbReference type="SUPFAM" id="SSF51971">
    <property type="entry name" value="Nucleotide-binding domain"/>
    <property type="match status" value="1"/>
</dbReference>
<dbReference type="Pfam" id="PF13450">
    <property type="entry name" value="NAD_binding_8"/>
    <property type="match status" value="1"/>
</dbReference>
<keyword evidence="4" id="KW-0274">FAD</keyword>
<dbReference type="SUPFAM" id="SSF54373">
    <property type="entry name" value="FAD-linked reductases, C-terminal domain"/>
    <property type="match status" value="1"/>
</dbReference>
<gene>
    <name evidence="7" type="primary">glf</name>
    <name evidence="7" type="ORF">ACG02S_04885</name>
</gene>
<comment type="similarity">
    <text evidence="2">Belongs to the UDP-galactopyranose/dTDP-fucopyranose mutase family.</text>
</comment>
<evidence type="ECO:0000256" key="1">
    <source>
        <dbReference type="ARBA" id="ARBA00001974"/>
    </source>
</evidence>
<keyword evidence="5 7" id="KW-0413">Isomerase</keyword>
<evidence type="ECO:0000313" key="8">
    <source>
        <dbReference type="Proteomes" id="UP001606300"/>
    </source>
</evidence>
<comment type="caution">
    <text evidence="7">The sequence shown here is derived from an EMBL/GenBank/DDBJ whole genome shotgun (WGS) entry which is preliminary data.</text>
</comment>
<feature type="domain" description="UDP-galactopyranose mutase C-terminal" evidence="6">
    <location>
        <begin position="158"/>
        <end position="355"/>
    </location>
</feature>
<evidence type="ECO:0000313" key="7">
    <source>
        <dbReference type="EMBL" id="MFG6413230.1"/>
    </source>
</evidence>
<keyword evidence="8" id="KW-1185">Reference proteome</keyword>
<evidence type="ECO:0000256" key="4">
    <source>
        <dbReference type="ARBA" id="ARBA00022827"/>
    </source>
</evidence>
<protein>
    <submittedName>
        <fullName evidence="7">UDP-galactopyranose mutase</fullName>
        <ecNumber evidence="7">5.4.99.9</ecNumber>
    </submittedName>
</protein>
<evidence type="ECO:0000256" key="2">
    <source>
        <dbReference type="ARBA" id="ARBA00009321"/>
    </source>
</evidence>
<keyword evidence="3" id="KW-0285">Flavoprotein</keyword>
<name>A0ABW7EIT1_9BURK</name>
<reference evidence="7 8" key="1">
    <citation type="submission" date="2024-09" db="EMBL/GenBank/DDBJ databases">
        <title>Novel species of the genus Pelomonas and Roseateles isolated from streams.</title>
        <authorList>
            <person name="Lu H."/>
        </authorList>
    </citation>
    <scope>NUCLEOTIDE SEQUENCE [LARGE SCALE GENOMIC DNA]</scope>
    <source>
        <strain evidence="7 8">DC23W</strain>
    </source>
</reference>
<evidence type="ECO:0000259" key="6">
    <source>
        <dbReference type="Pfam" id="PF03275"/>
    </source>
</evidence>
<organism evidence="7 8">
    <name type="scientific">Pelomonas dachongensis</name>
    <dbReference type="NCBI Taxonomy" id="3299029"/>
    <lineage>
        <taxon>Bacteria</taxon>
        <taxon>Pseudomonadati</taxon>
        <taxon>Pseudomonadota</taxon>
        <taxon>Betaproteobacteria</taxon>
        <taxon>Burkholderiales</taxon>
        <taxon>Sphaerotilaceae</taxon>
        <taxon>Roseateles</taxon>
    </lineage>
</organism>
<dbReference type="Pfam" id="PF03275">
    <property type="entry name" value="GLF"/>
    <property type="match status" value="1"/>
</dbReference>
<dbReference type="Proteomes" id="UP001606300">
    <property type="component" value="Unassembled WGS sequence"/>
</dbReference>
<comment type="cofactor">
    <cofactor evidence="1">
        <name>FAD</name>
        <dbReference type="ChEBI" id="CHEBI:57692"/>
    </cofactor>
</comment>
<dbReference type="PANTHER" id="PTHR21197:SF0">
    <property type="entry name" value="UDP-GALACTOPYRANOSE MUTASE"/>
    <property type="match status" value="1"/>
</dbReference>
<accession>A0ABW7EIT1</accession>